<organism evidence="4 5">
    <name type="scientific">Winogradskyella eximia</name>
    <dbReference type="NCBI Taxonomy" id="262006"/>
    <lineage>
        <taxon>Bacteria</taxon>
        <taxon>Pseudomonadati</taxon>
        <taxon>Bacteroidota</taxon>
        <taxon>Flavobacteriia</taxon>
        <taxon>Flavobacteriales</taxon>
        <taxon>Flavobacteriaceae</taxon>
        <taxon>Winogradskyella</taxon>
    </lineage>
</organism>
<dbReference type="PANTHER" id="PTHR37299:SF1">
    <property type="entry name" value="STAGE 0 SPORULATION PROTEIN A HOMOLOG"/>
    <property type="match status" value="1"/>
</dbReference>
<dbReference type="AlphaFoldDB" id="A0A3D9H5D6"/>
<dbReference type="SMART" id="SM00850">
    <property type="entry name" value="LytTR"/>
    <property type="match status" value="1"/>
</dbReference>
<evidence type="ECO:0000313" key="4">
    <source>
        <dbReference type="EMBL" id="RED44381.1"/>
    </source>
</evidence>
<accession>A0A3D9H5D6</accession>
<dbReference type="SUPFAM" id="SSF52172">
    <property type="entry name" value="CheY-like"/>
    <property type="match status" value="1"/>
</dbReference>
<protein>
    <submittedName>
        <fullName evidence="4">LytTR family two component transcriptional regulator</fullName>
    </submittedName>
</protein>
<dbReference type="Gene3D" id="3.40.50.2300">
    <property type="match status" value="1"/>
</dbReference>
<keyword evidence="5" id="KW-1185">Reference proteome</keyword>
<evidence type="ECO:0000256" key="1">
    <source>
        <dbReference type="PROSITE-ProRule" id="PRU00169"/>
    </source>
</evidence>
<feature type="domain" description="HTH LytTR-type" evidence="3">
    <location>
        <begin position="130"/>
        <end position="229"/>
    </location>
</feature>
<dbReference type="SMART" id="SM00448">
    <property type="entry name" value="REC"/>
    <property type="match status" value="1"/>
</dbReference>
<dbReference type="GO" id="GO:0000156">
    <property type="term" value="F:phosphorelay response regulator activity"/>
    <property type="evidence" value="ECO:0007669"/>
    <property type="project" value="InterPro"/>
</dbReference>
<dbReference type="InterPro" id="IPR011006">
    <property type="entry name" value="CheY-like_superfamily"/>
</dbReference>
<dbReference type="InterPro" id="IPR007492">
    <property type="entry name" value="LytTR_DNA-bd_dom"/>
</dbReference>
<dbReference type="PANTHER" id="PTHR37299">
    <property type="entry name" value="TRANSCRIPTIONAL REGULATOR-RELATED"/>
    <property type="match status" value="1"/>
</dbReference>
<dbReference type="Gene3D" id="2.40.50.1020">
    <property type="entry name" value="LytTr DNA-binding domain"/>
    <property type="match status" value="1"/>
</dbReference>
<evidence type="ECO:0000259" key="2">
    <source>
        <dbReference type="PROSITE" id="PS50110"/>
    </source>
</evidence>
<proteinExistence type="predicted"/>
<dbReference type="RefSeq" id="WP_115816994.1">
    <property type="nucleotide sequence ID" value="NZ_QRDV01000003.1"/>
</dbReference>
<evidence type="ECO:0000259" key="3">
    <source>
        <dbReference type="PROSITE" id="PS50930"/>
    </source>
</evidence>
<dbReference type="PROSITE" id="PS50110">
    <property type="entry name" value="RESPONSE_REGULATORY"/>
    <property type="match status" value="1"/>
</dbReference>
<keyword evidence="1" id="KW-0597">Phosphoprotein</keyword>
<sequence length="229" mass="26217">MKSLNIFIVEDEPLIVSTIEVALRKQGFFAVGDAEDYTTALRDIELLKPDLTLLDIQLSGDKDGVDLATELDKKNIPYLFLSSQTDPNTIERVKHTNPLGYIVKPFTETSLRTNIELAWHNYNESKQHFLTIKHEGRLHRINQNSIQYLKAFDNYCYVITNTETYLVPHTLKHISEQLQGYNFIKTHRSYVVNLKHILSVDKNTISLSNESIPVSASQKSLVVSRLKSI</sequence>
<evidence type="ECO:0000313" key="5">
    <source>
        <dbReference type="Proteomes" id="UP000256980"/>
    </source>
</evidence>
<gene>
    <name evidence="4" type="ORF">DFQ10_10363</name>
</gene>
<dbReference type="GO" id="GO:0003677">
    <property type="term" value="F:DNA binding"/>
    <property type="evidence" value="ECO:0007669"/>
    <property type="project" value="InterPro"/>
</dbReference>
<dbReference type="Proteomes" id="UP000256980">
    <property type="component" value="Unassembled WGS sequence"/>
</dbReference>
<dbReference type="EMBL" id="QRDV01000003">
    <property type="protein sequence ID" value="RED44381.1"/>
    <property type="molecule type" value="Genomic_DNA"/>
</dbReference>
<dbReference type="Pfam" id="PF04397">
    <property type="entry name" value="LytTR"/>
    <property type="match status" value="1"/>
</dbReference>
<dbReference type="Pfam" id="PF00072">
    <property type="entry name" value="Response_reg"/>
    <property type="match status" value="1"/>
</dbReference>
<dbReference type="PROSITE" id="PS50930">
    <property type="entry name" value="HTH_LYTTR"/>
    <property type="match status" value="1"/>
</dbReference>
<reference evidence="4 5" key="1">
    <citation type="submission" date="2018-07" db="EMBL/GenBank/DDBJ databases">
        <title>Genomic Encyclopedia of Type Strains, Phase III (KMG-III): the genomes of soil and plant-associated and newly described type strains.</title>
        <authorList>
            <person name="Whitman W."/>
        </authorList>
    </citation>
    <scope>NUCLEOTIDE SEQUENCE [LARGE SCALE GENOMIC DNA]</scope>
    <source>
        <strain evidence="4 5">CECT 7946</strain>
    </source>
</reference>
<feature type="modified residue" description="4-aspartylphosphate" evidence="1">
    <location>
        <position position="55"/>
    </location>
</feature>
<name>A0A3D9H5D6_9FLAO</name>
<dbReference type="OrthoDB" id="2962330at2"/>
<feature type="domain" description="Response regulatory" evidence="2">
    <location>
        <begin position="5"/>
        <end position="119"/>
    </location>
</feature>
<dbReference type="InterPro" id="IPR001789">
    <property type="entry name" value="Sig_transdc_resp-reg_receiver"/>
</dbReference>
<comment type="caution">
    <text evidence="4">The sequence shown here is derived from an EMBL/GenBank/DDBJ whole genome shotgun (WGS) entry which is preliminary data.</text>
</comment>
<dbReference type="InterPro" id="IPR046947">
    <property type="entry name" value="LytR-like"/>
</dbReference>